<dbReference type="Pfam" id="PF00561">
    <property type="entry name" value="Abhydrolase_1"/>
    <property type="match status" value="1"/>
</dbReference>
<dbReference type="Gene3D" id="3.40.50.1820">
    <property type="entry name" value="alpha/beta hydrolase"/>
    <property type="match status" value="1"/>
</dbReference>
<dbReference type="InterPro" id="IPR000073">
    <property type="entry name" value="AB_hydrolase_1"/>
</dbReference>
<keyword evidence="3" id="KW-1185">Reference proteome</keyword>
<protein>
    <submittedName>
        <fullName evidence="2">Alpha/beta fold hydrolase</fullName>
    </submittedName>
</protein>
<proteinExistence type="predicted"/>
<dbReference type="InterPro" id="IPR029058">
    <property type="entry name" value="AB_hydrolase_fold"/>
</dbReference>
<evidence type="ECO:0000313" key="2">
    <source>
        <dbReference type="EMBL" id="MES0873562.1"/>
    </source>
</evidence>
<evidence type="ECO:0000313" key="3">
    <source>
        <dbReference type="Proteomes" id="UP001465331"/>
    </source>
</evidence>
<reference evidence="2 3" key="1">
    <citation type="submission" date="2024-06" db="EMBL/GenBank/DDBJ databases">
        <authorList>
            <person name="Li Z."/>
            <person name="Jiang Y."/>
        </authorList>
    </citation>
    <scope>NUCLEOTIDE SEQUENCE [LARGE SCALE GENOMIC DNA]</scope>
    <source>
        <strain evidence="2 3">HSW-8</strain>
    </source>
</reference>
<name>A0ABV2A8J2_9GAMM</name>
<organism evidence="2 3">
    <name type="scientific">Sinimarinibacterium thermocellulolyticum</name>
    <dbReference type="NCBI Taxonomy" id="3170016"/>
    <lineage>
        <taxon>Bacteria</taxon>
        <taxon>Pseudomonadati</taxon>
        <taxon>Pseudomonadota</taxon>
        <taxon>Gammaproteobacteria</taxon>
        <taxon>Nevskiales</taxon>
        <taxon>Nevskiaceae</taxon>
        <taxon>Sinimarinibacterium</taxon>
    </lineage>
</organism>
<dbReference type="EMBL" id="JBEPIJ010000005">
    <property type="protein sequence ID" value="MES0873562.1"/>
    <property type="molecule type" value="Genomic_DNA"/>
</dbReference>
<dbReference type="RefSeq" id="WP_352888322.1">
    <property type="nucleotide sequence ID" value="NZ_JBEPIJ010000005.1"/>
</dbReference>
<gene>
    <name evidence="2" type="ORF">ABSH63_06040</name>
</gene>
<dbReference type="PANTHER" id="PTHR42103:SF2">
    <property type="entry name" value="AB HYDROLASE-1 DOMAIN-CONTAINING PROTEIN"/>
    <property type="match status" value="1"/>
</dbReference>
<dbReference type="GO" id="GO:0016787">
    <property type="term" value="F:hydrolase activity"/>
    <property type="evidence" value="ECO:0007669"/>
    <property type="project" value="UniProtKB-KW"/>
</dbReference>
<evidence type="ECO:0000259" key="1">
    <source>
        <dbReference type="Pfam" id="PF00561"/>
    </source>
</evidence>
<keyword evidence="2" id="KW-0378">Hydrolase</keyword>
<accession>A0ABV2A8J2</accession>
<dbReference type="PANTHER" id="PTHR42103">
    <property type="entry name" value="ALPHA/BETA-HYDROLASES SUPERFAMILY PROTEIN"/>
    <property type="match status" value="1"/>
</dbReference>
<sequence length="219" mass="23216">MSALPAAGTTAEHLIDGPAGRIEALWSTPRTARADAARAIVCHPHPLFGGAMSNKVAYTLASTAQKAGLHALRFNFRGVGRSEGVHDEGRGETADVVFLAGWLRERLGPGPLVLLGFSFGAWVSLRAAAALRPVAQVSIAPPFGKYVGDAGVPPRPPCPWLVVHGTDDEVVDYAQTRAVLDTYVPPPELVSLDGTGHFFHGRLNELSSTVLTFLQAHLD</sequence>
<feature type="domain" description="AB hydrolase-1" evidence="1">
    <location>
        <begin position="51"/>
        <end position="129"/>
    </location>
</feature>
<dbReference type="Proteomes" id="UP001465331">
    <property type="component" value="Unassembled WGS sequence"/>
</dbReference>
<comment type="caution">
    <text evidence="2">The sequence shown here is derived from an EMBL/GenBank/DDBJ whole genome shotgun (WGS) entry which is preliminary data.</text>
</comment>
<dbReference type="SUPFAM" id="SSF53474">
    <property type="entry name" value="alpha/beta-Hydrolases"/>
    <property type="match status" value="1"/>
</dbReference>